<gene>
    <name evidence="1" type="ORF">DCAF_LOCUS20027</name>
</gene>
<dbReference type="EMBL" id="CAWUPB010001173">
    <property type="protein sequence ID" value="CAK7347343.1"/>
    <property type="molecule type" value="Genomic_DNA"/>
</dbReference>
<evidence type="ECO:0000313" key="1">
    <source>
        <dbReference type="EMBL" id="CAK7347343.1"/>
    </source>
</evidence>
<dbReference type="Proteomes" id="UP001314170">
    <property type="component" value="Unassembled WGS sequence"/>
</dbReference>
<name>A0AAV1SAF5_9ROSI</name>
<comment type="caution">
    <text evidence="1">The sequence shown here is derived from an EMBL/GenBank/DDBJ whole genome shotgun (WGS) entry which is preliminary data.</text>
</comment>
<proteinExistence type="predicted"/>
<sequence length="96" mass="10834">MGFAYLLRSPGVSILLGGGAPRTRSKPEQFYLETCDMPNNNSSGRDSQITTDVVHSKNKLRSVHAQQGKKTLIDHLLISIRVFSPVYHQLKIKRRE</sequence>
<accession>A0AAV1SAF5</accession>
<evidence type="ECO:0000313" key="2">
    <source>
        <dbReference type="Proteomes" id="UP001314170"/>
    </source>
</evidence>
<reference evidence="1 2" key="1">
    <citation type="submission" date="2024-01" db="EMBL/GenBank/DDBJ databases">
        <authorList>
            <person name="Waweru B."/>
        </authorList>
    </citation>
    <scope>NUCLEOTIDE SEQUENCE [LARGE SCALE GENOMIC DNA]</scope>
</reference>
<organism evidence="1 2">
    <name type="scientific">Dovyalis caffra</name>
    <dbReference type="NCBI Taxonomy" id="77055"/>
    <lineage>
        <taxon>Eukaryota</taxon>
        <taxon>Viridiplantae</taxon>
        <taxon>Streptophyta</taxon>
        <taxon>Embryophyta</taxon>
        <taxon>Tracheophyta</taxon>
        <taxon>Spermatophyta</taxon>
        <taxon>Magnoliopsida</taxon>
        <taxon>eudicotyledons</taxon>
        <taxon>Gunneridae</taxon>
        <taxon>Pentapetalae</taxon>
        <taxon>rosids</taxon>
        <taxon>fabids</taxon>
        <taxon>Malpighiales</taxon>
        <taxon>Salicaceae</taxon>
        <taxon>Flacourtieae</taxon>
        <taxon>Dovyalis</taxon>
    </lineage>
</organism>
<protein>
    <submittedName>
        <fullName evidence="1">Uncharacterized protein</fullName>
    </submittedName>
</protein>
<keyword evidence="2" id="KW-1185">Reference proteome</keyword>
<dbReference type="AlphaFoldDB" id="A0AAV1SAF5"/>